<dbReference type="Pfam" id="PF03417">
    <property type="entry name" value="AAT"/>
    <property type="match status" value="1"/>
</dbReference>
<dbReference type="RefSeq" id="WP_236672402.1">
    <property type="nucleotide sequence ID" value="NZ_JAROCY010000052.1"/>
</dbReference>
<protein>
    <submittedName>
        <fullName evidence="2">C45 family autoproteolytic acyltransferase/hydrolase</fullName>
    </submittedName>
</protein>
<accession>A0ABT6CPQ2</accession>
<gene>
    <name evidence="2" type="ORF">POM99_21895</name>
</gene>
<dbReference type="InterPro" id="IPR047801">
    <property type="entry name" value="Peptidase_C45"/>
</dbReference>
<evidence type="ECO:0000259" key="1">
    <source>
        <dbReference type="Pfam" id="PF03417"/>
    </source>
</evidence>
<keyword evidence="2" id="KW-0012">Acyltransferase</keyword>
<organism evidence="2 3">
    <name type="scientific">Novosphingobium cyanobacteriorum</name>
    <dbReference type="NCBI Taxonomy" id="3024215"/>
    <lineage>
        <taxon>Bacteria</taxon>
        <taxon>Pseudomonadati</taxon>
        <taxon>Pseudomonadota</taxon>
        <taxon>Alphaproteobacteria</taxon>
        <taxon>Sphingomonadales</taxon>
        <taxon>Sphingomonadaceae</taxon>
        <taxon>Novosphingobium</taxon>
    </lineage>
</organism>
<dbReference type="GO" id="GO:0016746">
    <property type="term" value="F:acyltransferase activity"/>
    <property type="evidence" value="ECO:0007669"/>
    <property type="project" value="UniProtKB-KW"/>
</dbReference>
<dbReference type="NCBIfam" id="NF040521">
    <property type="entry name" value="C45_proenzyme"/>
    <property type="match status" value="1"/>
</dbReference>
<dbReference type="PANTHER" id="PTHR34180">
    <property type="entry name" value="PEPTIDASE C45"/>
    <property type="match status" value="1"/>
</dbReference>
<dbReference type="Gene3D" id="1.10.10.2120">
    <property type="match status" value="1"/>
</dbReference>
<proteinExistence type="predicted"/>
<dbReference type="Gene3D" id="3.60.60.10">
    <property type="entry name" value="Penicillin V Acylase, Chain A"/>
    <property type="match status" value="1"/>
</dbReference>
<reference evidence="2 3" key="1">
    <citation type="submission" date="2023-03" db="EMBL/GenBank/DDBJ databases">
        <title>Novosphingobium cyanobacteriorum sp. nov., isolated from a eutrophic reservoir during the Microcystis bloom period.</title>
        <authorList>
            <person name="Kang M."/>
            <person name="Le V."/>
            <person name="Ko S.-R."/>
            <person name="Lee S.-A."/>
            <person name="Ahn C.-Y."/>
        </authorList>
    </citation>
    <scope>NUCLEOTIDE SEQUENCE [LARGE SCALE GENOMIC DNA]</scope>
    <source>
        <strain evidence="2 3">HBC54</strain>
    </source>
</reference>
<keyword evidence="3" id="KW-1185">Reference proteome</keyword>
<sequence>MQVFSLAGEPKSRGLAHGRTHAAAIKSWLGAWLKSLQAAGVGNPDVYARRFLAESGLVVCIEHDAPDLLEEIRGTSLGANVPFDLVLAAQLMDEEWEYRRSQNTRFTKPEKCSTLAIASAGSPVWIGQNMDLGAWTDGHQVVLHIAEPDGNPDALVFSLAGMIGLMGVNECGLAVAVNALPELSRLRPGLPVAFIIRKLLQATSLTDASAVLLATEHATCQHYLLADPTGLRSFEVGHDTIVELSGATADRLFHTNHALAPQLQQVTSTYDQLNSKCRLTSLSDRLTSAKPTLTVIQNALCASDHATHPVCRPHPGAQSQHNTNFTTGSMIARLEFRVDLISAWFSIGPPDRDGYHALRFED</sequence>
<evidence type="ECO:0000313" key="3">
    <source>
        <dbReference type="Proteomes" id="UP001222770"/>
    </source>
</evidence>
<dbReference type="EMBL" id="JAROCY010000052">
    <property type="protein sequence ID" value="MDF8335862.1"/>
    <property type="molecule type" value="Genomic_DNA"/>
</dbReference>
<comment type="caution">
    <text evidence="2">The sequence shown here is derived from an EMBL/GenBank/DDBJ whole genome shotgun (WGS) entry which is preliminary data.</text>
</comment>
<evidence type="ECO:0000313" key="2">
    <source>
        <dbReference type="EMBL" id="MDF8335862.1"/>
    </source>
</evidence>
<dbReference type="PANTHER" id="PTHR34180:SF1">
    <property type="entry name" value="BETA-ALANYL-DOPAMINE_CARCININE HYDROLASE"/>
    <property type="match status" value="1"/>
</dbReference>
<dbReference type="Proteomes" id="UP001222770">
    <property type="component" value="Unassembled WGS sequence"/>
</dbReference>
<feature type="domain" description="Peptidase C45 hydrolase" evidence="1">
    <location>
        <begin position="124"/>
        <end position="286"/>
    </location>
</feature>
<name>A0ABT6CPQ2_9SPHN</name>
<keyword evidence="2" id="KW-0808">Transferase</keyword>
<dbReference type="InterPro" id="IPR005079">
    <property type="entry name" value="Peptidase_C45_hydrolase"/>
</dbReference>
<dbReference type="InterPro" id="IPR047794">
    <property type="entry name" value="C45_proenzyme-like"/>
</dbReference>